<feature type="chain" id="PRO_5006061822" description="N-acetylmuramoyl-L-alanine amidase" evidence="4">
    <location>
        <begin position="28"/>
        <end position="430"/>
    </location>
</feature>
<evidence type="ECO:0000256" key="4">
    <source>
        <dbReference type="SAM" id="SignalP"/>
    </source>
</evidence>
<dbReference type="SMART" id="SM00646">
    <property type="entry name" value="Ami_3"/>
    <property type="match status" value="1"/>
</dbReference>
<evidence type="ECO:0000256" key="2">
    <source>
        <dbReference type="ARBA" id="ARBA00011901"/>
    </source>
</evidence>
<proteinExistence type="predicted"/>
<dbReference type="GO" id="GO:0008745">
    <property type="term" value="F:N-acetylmuramoyl-L-alanine amidase activity"/>
    <property type="evidence" value="ECO:0007669"/>
    <property type="project" value="UniProtKB-EC"/>
</dbReference>
<dbReference type="OrthoDB" id="9806267at2"/>
<dbReference type="AlphaFoldDB" id="A0A0P1ERM4"/>
<dbReference type="CDD" id="cd02696">
    <property type="entry name" value="MurNAc-LAA"/>
    <property type="match status" value="1"/>
</dbReference>
<dbReference type="RefSeq" id="WP_083499032.1">
    <property type="nucleotide sequence ID" value="NZ_CYPW01000024.1"/>
</dbReference>
<organism evidence="6 7">
    <name type="scientific">Shimia marina</name>
    <dbReference type="NCBI Taxonomy" id="321267"/>
    <lineage>
        <taxon>Bacteria</taxon>
        <taxon>Pseudomonadati</taxon>
        <taxon>Pseudomonadota</taxon>
        <taxon>Alphaproteobacteria</taxon>
        <taxon>Rhodobacterales</taxon>
        <taxon>Roseobacteraceae</taxon>
    </lineage>
</organism>
<comment type="catalytic activity">
    <reaction evidence="1">
        <text>Hydrolyzes the link between N-acetylmuramoyl residues and L-amino acid residues in certain cell-wall glycopeptides.</text>
        <dbReference type="EC" id="3.5.1.28"/>
    </reaction>
</comment>
<evidence type="ECO:0000313" key="6">
    <source>
        <dbReference type="EMBL" id="CUH52990.1"/>
    </source>
</evidence>
<dbReference type="STRING" id="321267.SHM7688_02441"/>
<evidence type="ECO:0000256" key="1">
    <source>
        <dbReference type="ARBA" id="ARBA00001561"/>
    </source>
</evidence>
<evidence type="ECO:0000259" key="5">
    <source>
        <dbReference type="SMART" id="SM00646"/>
    </source>
</evidence>
<dbReference type="EC" id="3.5.1.28" evidence="2"/>
<keyword evidence="4" id="KW-0732">Signal</keyword>
<dbReference type="Pfam" id="PF11741">
    <property type="entry name" value="AMIN"/>
    <property type="match status" value="1"/>
</dbReference>
<accession>A0A0P1ERM4</accession>
<keyword evidence="3 6" id="KW-0378">Hydrolase</keyword>
<dbReference type="PROSITE" id="PS51257">
    <property type="entry name" value="PROKAR_LIPOPROTEIN"/>
    <property type="match status" value="1"/>
</dbReference>
<feature type="signal peptide" evidence="4">
    <location>
        <begin position="1"/>
        <end position="27"/>
    </location>
</feature>
<sequence>MRRDFLAGVVALWAACGAVLGAEQAIAQQLGAQQTGGQQGGAQQDAAFSALARVEIADSGLSEGWRGAAQLRLALSQGVPWRVFTLDAPRRVVLDFREVDWGALTAADLGAAEGISAVRFGTYRPGWSRMVLDLEAAMTVEAAEMAIDEGRGTAVLSLTLAPGNAADFAAAAGAPYDPRWDLPAPAVAAPEEKTDWAATVVVIDPGHGGIDPGAERGTVQEKDLMLSFARELRDVLRRTGGFEVVLTRDADVFVSLEGRVAIAHQHQADVFISLHADSVSQGNAKGATFYTLSEEASDAASALLAERHDRADIISGVDLSGADDEVTDVLLDLARMETEPRTFKLAQSLVGGLKDSTVRLNSKPLREGAFSVLKAADVPSVLVELGFMSSKQDLANLKDPGWRAAMAAGLRDGLVAWVAEDKATRALVRQ</sequence>
<gene>
    <name evidence="6" type="primary">amiC_2</name>
    <name evidence="6" type="ORF">SHM7688_02441</name>
</gene>
<dbReference type="InterPro" id="IPR021731">
    <property type="entry name" value="AMIN_dom"/>
</dbReference>
<evidence type="ECO:0000256" key="3">
    <source>
        <dbReference type="ARBA" id="ARBA00022801"/>
    </source>
</evidence>
<dbReference type="Gene3D" id="3.40.630.40">
    <property type="entry name" value="Zn-dependent exopeptidases"/>
    <property type="match status" value="1"/>
</dbReference>
<dbReference type="PANTHER" id="PTHR30404">
    <property type="entry name" value="N-ACETYLMURAMOYL-L-ALANINE AMIDASE"/>
    <property type="match status" value="1"/>
</dbReference>
<dbReference type="Proteomes" id="UP000054823">
    <property type="component" value="Unassembled WGS sequence"/>
</dbReference>
<dbReference type="PANTHER" id="PTHR30404:SF0">
    <property type="entry name" value="N-ACETYLMURAMOYL-L-ALANINE AMIDASE AMIC"/>
    <property type="match status" value="1"/>
</dbReference>
<dbReference type="GO" id="GO:0030288">
    <property type="term" value="C:outer membrane-bounded periplasmic space"/>
    <property type="evidence" value="ECO:0007669"/>
    <property type="project" value="TreeGrafter"/>
</dbReference>
<dbReference type="SUPFAM" id="SSF53187">
    <property type="entry name" value="Zn-dependent exopeptidases"/>
    <property type="match status" value="1"/>
</dbReference>
<dbReference type="EMBL" id="CYPW01000024">
    <property type="protein sequence ID" value="CUH52990.1"/>
    <property type="molecule type" value="Genomic_DNA"/>
</dbReference>
<feature type="domain" description="MurNAc-LAA" evidence="5">
    <location>
        <begin position="260"/>
        <end position="415"/>
    </location>
</feature>
<evidence type="ECO:0000313" key="7">
    <source>
        <dbReference type="Proteomes" id="UP000054823"/>
    </source>
</evidence>
<dbReference type="InterPro" id="IPR050695">
    <property type="entry name" value="N-acetylmuramoyl_amidase_3"/>
</dbReference>
<keyword evidence="7" id="KW-1185">Reference proteome</keyword>
<protein>
    <recommendedName>
        <fullName evidence="2">N-acetylmuramoyl-L-alanine amidase</fullName>
        <ecNumber evidence="2">3.5.1.28</ecNumber>
    </recommendedName>
</protein>
<dbReference type="InterPro" id="IPR002508">
    <property type="entry name" value="MurNAc-LAA_cat"/>
</dbReference>
<dbReference type="Gene3D" id="2.60.40.3500">
    <property type="match status" value="1"/>
</dbReference>
<name>A0A0P1ERM4_9RHOB</name>
<dbReference type="Pfam" id="PF01520">
    <property type="entry name" value="Amidase_3"/>
    <property type="match status" value="1"/>
</dbReference>
<dbReference type="GO" id="GO:0009253">
    <property type="term" value="P:peptidoglycan catabolic process"/>
    <property type="evidence" value="ECO:0007669"/>
    <property type="project" value="InterPro"/>
</dbReference>
<reference evidence="6 7" key="1">
    <citation type="submission" date="2015-09" db="EMBL/GenBank/DDBJ databases">
        <authorList>
            <consortium name="Swine Surveillance"/>
        </authorList>
    </citation>
    <scope>NUCLEOTIDE SEQUENCE [LARGE SCALE GENOMIC DNA]</scope>
    <source>
        <strain evidence="6 7">CECT 7688</strain>
    </source>
</reference>